<comment type="caution">
    <text evidence="3">The sequence shown here is derived from an EMBL/GenBank/DDBJ whole genome shotgun (WGS) entry which is preliminary data.</text>
</comment>
<sequence length="445" mass="48918">MERADQSGAAAAISTTTAMRLPGVPLSWKGSERERANSFHSPNALSNGTMSRTPEPRHRHGGASRLLKFRRLFGFIKPDTARFWKRRLQSRKRPAYLLMDIVLCISFLVVMWWLFRWSKRPHQPSEAQLVRRLGPLAKPWAVLVQHEGAVSRLNNTILEEERLARCGGGKGAPVTACKEPLILAAHMLPSWTLHAVDLRCRDCTDIHTAEAAIRGQDLAQRYGVFATSSAPLGRVGPMLLAMASVTDDVNVRAELRRWEWLRRVYGEGFPTAGDGAGATAPPRTPYLAVMGIPSTDQPARAALREAQRKTWLGYQEVARTENHFDAALLQLYLFAAVEPAVPADVTPDAPGTAPSAMKGSAPPSIFASLCHNTATLLPSVREYGAASCALAADSVGTEGLVLDIERRRVALRRAWQHTDVVNSPCDRVVRACHAEEGQRPPCWPI</sequence>
<evidence type="ECO:0008006" key="5">
    <source>
        <dbReference type="Google" id="ProtNLM"/>
    </source>
</evidence>
<feature type="transmembrane region" description="Helical" evidence="2">
    <location>
        <begin position="95"/>
        <end position="115"/>
    </location>
</feature>
<evidence type="ECO:0000313" key="4">
    <source>
        <dbReference type="Proteomes" id="UP000673552"/>
    </source>
</evidence>
<keyword evidence="2" id="KW-0472">Membrane</keyword>
<protein>
    <recommendedName>
        <fullName evidence="5">Phosphoglycan beta 1,3 galactosyltransferase</fullName>
    </recommendedName>
</protein>
<evidence type="ECO:0000256" key="2">
    <source>
        <dbReference type="SAM" id="Phobius"/>
    </source>
</evidence>
<dbReference type="KEGG" id="lmat:92518084"/>
<reference evidence="4" key="1">
    <citation type="journal article" date="2021" name="Microbiol. Resour. Announc.">
        <title>LGAAP: Leishmaniinae Genome Assembly and Annotation Pipeline.</title>
        <authorList>
            <person name="Almutairi H."/>
            <person name="Urbaniak M.D."/>
            <person name="Bates M.D."/>
            <person name="Jariyapan N."/>
            <person name="Kwakye-Nuako G."/>
            <person name="Thomaz-Soccol V."/>
            <person name="Al-Salem W.S."/>
            <person name="Dillon R.J."/>
            <person name="Bates P.A."/>
            <person name="Gatherer D."/>
        </authorList>
    </citation>
    <scope>NUCLEOTIDE SEQUENCE [LARGE SCALE GENOMIC DNA]</scope>
</reference>
<evidence type="ECO:0000313" key="3">
    <source>
        <dbReference type="EMBL" id="KAG5487922.1"/>
    </source>
</evidence>
<dbReference type="Proteomes" id="UP000673552">
    <property type="component" value="Unassembled WGS sequence"/>
</dbReference>
<dbReference type="GeneID" id="92518084"/>
<feature type="compositionally biased region" description="Polar residues" evidence="1">
    <location>
        <begin position="38"/>
        <end position="52"/>
    </location>
</feature>
<evidence type="ECO:0000256" key="1">
    <source>
        <dbReference type="SAM" id="MobiDB-lite"/>
    </source>
</evidence>
<organism evidence="3 4">
    <name type="scientific">Leishmania martiniquensis</name>
    <dbReference type="NCBI Taxonomy" id="1580590"/>
    <lineage>
        <taxon>Eukaryota</taxon>
        <taxon>Discoba</taxon>
        <taxon>Euglenozoa</taxon>
        <taxon>Kinetoplastea</taxon>
        <taxon>Metakinetoplastina</taxon>
        <taxon>Trypanosomatida</taxon>
        <taxon>Trypanosomatidae</taxon>
        <taxon>Leishmaniinae</taxon>
        <taxon>Leishmania</taxon>
    </lineage>
</organism>
<name>A0A836HKJ3_9TRYP</name>
<accession>A0A836HKJ3</accession>
<keyword evidence="2" id="KW-0812">Transmembrane</keyword>
<dbReference type="AlphaFoldDB" id="A0A836HKJ3"/>
<keyword evidence="4" id="KW-1185">Reference proteome</keyword>
<reference evidence="4" key="2">
    <citation type="journal article" date="2021" name="Sci. Data">
        <title>Chromosome-scale genome sequencing, assembly and annotation of six genomes from subfamily Leishmaniinae.</title>
        <authorList>
            <person name="Almutairi H."/>
            <person name="Urbaniak M.D."/>
            <person name="Bates M.D."/>
            <person name="Jariyapan N."/>
            <person name="Kwakye-Nuako G."/>
            <person name="Thomaz Soccol V."/>
            <person name="Al-Salem W.S."/>
            <person name="Dillon R.J."/>
            <person name="Bates P.A."/>
            <person name="Gatherer D."/>
        </authorList>
    </citation>
    <scope>NUCLEOTIDE SEQUENCE [LARGE SCALE GENOMIC DNA]</scope>
</reference>
<dbReference type="OrthoDB" id="252344at2759"/>
<gene>
    <name evidence="3" type="ORF">LSCM1_08237</name>
</gene>
<keyword evidence="2" id="KW-1133">Transmembrane helix</keyword>
<dbReference type="RefSeq" id="XP_067181599.1">
    <property type="nucleotide sequence ID" value="XM_067325572.1"/>
</dbReference>
<dbReference type="EMBL" id="JAFEUZ010000002">
    <property type="protein sequence ID" value="KAG5487922.1"/>
    <property type="molecule type" value="Genomic_DNA"/>
</dbReference>
<proteinExistence type="predicted"/>
<feature type="region of interest" description="Disordered" evidence="1">
    <location>
        <begin position="37"/>
        <end position="62"/>
    </location>
</feature>